<dbReference type="Proteomes" id="UP000607331">
    <property type="component" value="Unassembled WGS sequence"/>
</dbReference>
<protein>
    <submittedName>
        <fullName evidence="2">DNA-binding transcriptional regulator</fullName>
    </submittedName>
</protein>
<name>A0ABR6RYW1_9ENTR</name>
<dbReference type="Gene3D" id="1.10.10.10">
    <property type="entry name" value="Winged helix-like DNA-binding domain superfamily/Winged helix DNA-binding domain"/>
    <property type="match status" value="1"/>
</dbReference>
<dbReference type="EMBL" id="JABBJF010000029">
    <property type="protein sequence ID" value="MBC1188328.1"/>
    <property type="molecule type" value="Genomic_DNA"/>
</dbReference>
<dbReference type="CDD" id="cd00093">
    <property type="entry name" value="HTH_XRE"/>
    <property type="match status" value="1"/>
</dbReference>
<proteinExistence type="predicted"/>
<dbReference type="GO" id="GO:0003677">
    <property type="term" value="F:DNA binding"/>
    <property type="evidence" value="ECO:0007669"/>
    <property type="project" value="UniProtKB-KW"/>
</dbReference>
<keyword evidence="3" id="KW-1185">Reference proteome</keyword>
<dbReference type="SUPFAM" id="SSF46955">
    <property type="entry name" value="Putative DNA-binding domain"/>
    <property type="match status" value="1"/>
</dbReference>
<reference evidence="2 3" key="1">
    <citation type="submission" date="2020-04" db="EMBL/GenBank/DDBJ databases">
        <title>The draft genome of Kluyvera sichuanensis strain SCKS090646.</title>
        <authorList>
            <person name="Wei L."/>
            <person name="Liu L."/>
            <person name="Feng Y."/>
            <person name="Zong Z."/>
        </authorList>
    </citation>
    <scope>NUCLEOTIDE SEQUENCE [LARGE SCALE GENOMIC DNA]</scope>
    <source>
        <strain evidence="2 3">090646</strain>
    </source>
</reference>
<evidence type="ECO:0000313" key="3">
    <source>
        <dbReference type="Proteomes" id="UP000607331"/>
    </source>
</evidence>
<accession>A0ABR6RYW1</accession>
<dbReference type="InterPro" id="IPR036388">
    <property type="entry name" value="WH-like_DNA-bd_sf"/>
</dbReference>
<keyword evidence="2" id="KW-0238">DNA-binding</keyword>
<gene>
    <name evidence="2" type="ORF">HII27_21765</name>
</gene>
<evidence type="ECO:0000313" key="2">
    <source>
        <dbReference type="EMBL" id="MBC1188328.1"/>
    </source>
</evidence>
<comment type="caution">
    <text evidence="2">The sequence shown here is derived from an EMBL/GenBank/DDBJ whole genome shotgun (WGS) entry which is preliminary data.</text>
</comment>
<organism evidence="2 3">
    <name type="scientific">Kluyvera sichuanensis</name>
    <dbReference type="NCBI Taxonomy" id="2725494"/>
    <lineage>
        <taxon>Bacteria</taxon>
        <taxon>Pseudomonadati</taxon>
        <taxon>Pseudomonadota</taxon>
        <taxon>Gammaproteobacteria</taxon>
        <taxon>Enterobacterales</taxon>
        <taxon>Enterobacteriaceae</taxon>
        <taxon>Kluyvera</taxon>
    </lineage>
</organism>
<dbReference type="InterPro" id="IPR010749">
    <property type="entry name" value="YfeC-like"/>
</dbReference>
<evidence type="ECO:0000259" key="1">
    <source>
        <dbReference type="PROSITE" id="PS50943"/>
    </source>
</evidence>
<dbReference type="InterPro" id="IPR001387">
    <property type="entry name" value="Cro/C1-type_HTH"/>
</dbReference>
<feature type="domain" description="HTH cro/C1-type" evidence="1">
    <location>
        <begin position="6"/>
        <end position="32"/>
    </location>
</feature>
<dbReference type="Pfam" id="PF07037">
    <property type="entry name" value="YfeC-like"/>
    <property type="match status" value="1"/>
</dbReference>
<dbReference type="PROSITE" id="PS50943">
    <property type="entry name" value="HTH_CROC1"/>
    <property type="match status" value="1"/>
</dbReference>
<dbReference type="InterPro" id="IPR009061">
    <property type="entry name" value="DNA-bd_dom_put_sf"/>
</dbReference>
<sequence>MKKLPAKMSTEELAEMLGMTRQTINRWIREKNWHTEPMPGIKGGRARLIFITDEVMDFLVNTPAFRQLPNDNQIDEPAGSYTAHASDAVWRQISDVLQNNMTPLEQERLCRLLAREGICGFLARLGLGDQNDKV</sequence>
<dbReference type="RefSeq" id="WP_185669498.1">
    <property type="nucleotide sequence ID" value="NZ_JABBJF010000029.1"/>
</dbReference>